<dbReference type="RefSeq" id="WP_215873117.1">
    <property type="nucleotide sequence ID" value="NZ_JAAXYO010000152.1"/>
</dbReference>
<keyword evidence="2" id="KW-1185">Reference proteome</keyword>
<sequence length="60" mass="7107">MNVQERIQQLQSRRHRLLDRRAERGAPVASLDLELNVVRSELIALYEIQRERRIALRLAS</sequence>
<comment type="caution">
    <text evidence="1">The sequence shown here is derived from an EMBL/GenBank/DDBJ whole genome shotgun (WGS) entry which is preliminary data.</text>
</comment>
<dbReference type="EMBL" id="JAAXYO010000152">
    <property type="protein sequence ID" value="MBU2788466.1"/>
    <property type="molecule type" value="Genomic_DNA"/>
</dbReference>
<reference evidence="1" key="1">
    <citation type="journal article" date="2021" name="ISME J.">
        <title>Genomic evolution of the class Acidithiobacillia: deep-branching Proteobacteria living in extreme acidic conditions.</title>
        <authorList>
            <person name="Moya-Beltran A."/>
            <person name="Beard S."/>
            <person name="Rojas-Villalobos C."/>
            <person name="Issotta F."/>
            <person name="Gallardo Y."/>
            <person name="Ulloa R."/>
            <person name="Giaveno A."/>
            <person name="Degli Esposti M."/>
            <person name="Johnson D.B."/>
            <person name="Quatrini R."/>
        </authorList>
    </citation>
    <scope>NUCLEOTIDE SEQUENCE</scope>
    <source>
        <strain evidence="1">VAN18-1</strain>
    </source>
</reference>
<gene>
    <name evidence="1" type="ORF">HFQ13_09705</name>
</gene>
<protein>
    <submittedName>
        <fullName evidence="1">Uncharacterized protein</fullName>
    </submittedName>
</protein>
<organism evidence="1 2">
    <name type="scientific">Igneacidithiobacillus copahuensis</name>
    <dbReference type="NCBI Taxonomy" id="2724909"/>
    <lineage>
        <taxon>Bacteria</taxon>
        <taxon>Pseudomonadati</taxon>
        <taxon>Pseudomonadota</taxon>
        <taxon>Acidithiobacillia</taxon>
        <taxon>Acidithiobacillales</taxon>
        <taxon>Acidithiobacillaceae</taxon>
        <taxon>Igneacidithiobacillus</taxon>
    </lineage>
</organism>
<dbReference type="AlphaFoldDB" id="A0AAE3CK59"/>
<evidence type="ECO:0000313" key="1">
    <source>
        <dbReference type="EMBL" id="MBU2788466.1"/>
    </source>
</evidence>
<proteinExistence type="predicted"/>
<name>A0AAE3CK59_9PROT</name>
<dbReference type="Proteomes" id="UP001197378">
    <property type="component" value="Unassembled WGS sequence"/>
</dbReference>
<accession>A0AAE3CK59</accession>
<evidence type="ECO:0000313" key="2">
    <source>
        <dbReference type="Proteomes" id="UP001197378"/>
    </source>
</evidence>